<dbReference type="Proteomes" id="UP000118426">
    <property type="component" value="Segment"/>
</dbReference>
<evidence type="ECO:0000313" key="1">
    <source>
        <dbReference type="EMBL" id="AFJ20397.1"/>
    </source>
</evidence>
<organism evidence="1 2">
    <name type="scientific">Cyprinid herpesvirus 1</name>
    <dbReference type="NCBI Taxonomy" id="317858"/>
    <lineage>
        <taxon>Viruses</taxon>
        <taxon>Duplodnaviria</taxon>
        <taxon>Heunggongvirae</taxon>
        <taxon>Peploviricota</taxon>
        <taxon>Herviviricetes</taxon>
        <taxon>Herpesvirales</taxon>
        <taxon>Alloherpesviridae</taxon>
        <taxon>Cyvirus</taxon>
        <taxon>Cyvirus cyprinidallo1</taxon>
    </lineage>
</organism>
<dbReference type="OrthoDB" id="31434at10239"/>
<name>K7PC90_9VIRU</name>
<proteinExistence type="predicted"/>
<reference evidence="1 2" key="1">
    <citation type="journal article" date="2013" name="J. Virol.">
        <title>Comparative genomics of carp herpesviruses.</title>
        <authorList>
            <person name="Davison A.J."/>
            <person name="Kurobe T."/>
            <person name="Gatherer D."/>
            <person name="Cunningham C."/>
            <person name="Korf I."/>
            <person name="Fukuda H."/>
            <person name="Hedrick R.P."/>
            <person name="Waltzek T.B."/>
        </authorList>
    </citation>
    <scope>NUCLEOTIDE SEQUENCE [LARGE SCALE GENOMIC DNA]</scope>
    <source>
        <strain evidence="1">NG-J1</strain>
    </source>
</reference>
<accession>K7PC90</accession>
<dbReference type="RefSeq" id="YP_007003763.1">
    <property type="nucleotide sequence ID" value="NC_019491.1"/>
</dbReference>
<dbReference type="EMBL" id="JQ815363">
    <property type="protein sequence ID" value="AFJ20397.1"/>
    <property type="molecule type" value="Genomic_DNA"/>
</dbReference>
<dbReference type="KEGG" id="vg:14011251"/>
<sequence length="385" mass="43895">MYPTDSVQIVSPGEGWWLDFSQNLWVKGPYVETRPVEMVLGPPQVEGNEVSVDLKDILDPSCKEVLSFTVKPVGCWAAWKKSNVDQSLFIWYRVKPPFSELPASAVYDHYYHYCPDNEEQITFGSVSDPPDLWYLLGVPERWLLQNPMVSGVFKAYIDSGSKLAPLLKLGDGFRTLDVLSTSQEATLSSYCDLACEVTVTLTTAFRKFDKHDSQSRAEAVNAGIWWLMLHLERCCSVSPQEILRLSHLLCVHAPKSEGELAADRELREKYWKNKPPHKEHQGVMGYRLGSVAALMYLQVQSRWPRDTIGWPARVFTPDNSEVTHRDARIKHSFDSKYWELVKATLAKTHCEADLSGLFKSLVCPLDISEYLKKPFRKPISHHMCL</sequence>
<evidence type="ECO:0000313" key="2">
    <source>
        <dbReference type="Proteomes" id="UP000118426"/>
    </source>
</evidence>
<protein>
    <submittedName>
        <fullName evidence="1">Protein ORF100</fullName>
    </submittedName>
</protein>
<keyword evidence="2" id="KW-1185">Reference proteome</keyword>
<dbReference type="GeneID" id="14011251"/>
<gene>
    <name evidence="1" type="ORF">CyHV1_ORF100</name>
</gene>